<name>A0AAV4KTI8_9ACTN</name>
<proteinExistence type="predicted"/>
<evidence type="ECO:0000313" key="2">
    <source>
        <dbReference type="Proteomes" id="UP000642014"/>
    </source>
</evidence>
<dbReference type="AlphaFoldDB" id="A0AAV4KTI8"/>
<accession>A0AAV4KTI8</accession>
<organism evidence="1 2">
    <name type="scientific">Streptomyces cinereoruber</name>
    <dbReference type="NCBI Taxonomy" id="67260"/>
    <lineage>
        <taxon>Bacteria</taxon>
        <taxon>Bacillati</taxon>
        <taxon>Actinomycetota</taxon>
        <taxon>Actinomycetes</taxon>
        <taxon>Kitasatosporales</taxon>
        <taxon>Streptomycetaceae</taxon>
        <taxon>Streptomyces</taxon>
    </lineage>
</organism>
<sequence>MEFLSDSCSGDFVLENPLTGTSTPESLSPIPNVIDARCGSLLVLHPGYLEGQRWPLARVAELINTHSATGTPRVGCRIFCVGWAARRSCPRVGLLGGTRKSWFAVAGVVVMGKRTAQFLGGWMVFEDETD</sequence>
<reference evidence="1 2" key="1">
    <citation type="journal article" date="2014" name="Int. J. Syst. Evol. Microbiol.">
        <title>Complete genome sequence of Corynebacterium casei LMG S-19264T (=DSM 44701T), isolated from a smear-ripened cheese.</title>
        <authorList>
            <consortium name="US DOE Joint Genome Institute (JGI-PGF)"/>
            <person name="Walter F."/>
            <person name="Albersmeier A."/>
            <person name="Kalinowski J."/>
            <person name="Ruckert C."/>
        </authorList>
    </citation>
    <scope>NUCLEOTIDE SEQUENCE [LARGE SCALE GENOMIC DNA]</scope>
    <source>
        <strain evidence="1 2">JCM 4205</strain>
    </source>
</reference>
<evidence type="ECO:0000313" key="1">
    <source>
        <dbReference type="EMBL" id="GGR48405.1"/>
    </source>
</evidence>
<protein>
    <recommendedName>
        <fullName evidence="3">DUF5641 domain-containing protein</fullName>
    </recommendedName>
</protein>
<dbReference type="Proteomes" id="UP000642014">
    <property type="component" value="Unassembled WGS sequence"/>
</dbReference>
<comment type="caution">
    <text evidence="1">The sequence shown here is derived from an EMBL/GenBank/DDBJ whole genome shotgun (WGS) entry which is preliminary data.</text>
</comment>
<evidence type="ECO:0008006" key="3">
    <source>
        <dbReference type="Google" id="ProtNLM"/>
    </source>
</evidence>
<dbReference type="EMBL" id="BMSJ01000014">
    <property type="protein sequence ID" value="GGR48405.1"/>
    <property type="molecule type" value="Genomic_DNA"/>
</dbReference>
<gene>
    <name evidence="1" type="ORF">GCM10010497_59870</name>
</gene>